<organism evidence="8 9">
    <name type="scientific">Adineta ricciae</name>
    <name type="common">Rotifer</name>
    <dbReference type="NCBI Taxonomy" id="249248"/>
    <lineage>
        <taxon>Eukaryota</taxon>
        <taxon>Metazoa</taxon>
        <taxon>Spiralia</taxon>
        <taxon>Gnathifera</taxon>
        <taxon>Rotifera</taxon>
        <taxon>Eurotatoria</taxon>
        <taxon>Bdelloidea</taxon>
        <taxon>Adinetida</taxon>
        <taxon>Adinetidae</taxon>
        <taxon>Adineta</taxon>
    </lineage>
</organism>
<evidence type="ECO:0000256" key="7">
    <source>
        <dbReference type="SAM" id="Phobius"/>
    </source>
</evidence>
<dbReference type="InterPro" id="IPR002159">
    <property type="entry name" value="CD36_fam"/>
</dbReference>
<dbReference type="GO" id="GO:0005737">
    <property type="term" value="C:cytoplasm"/>
    <property type="evidence" value="ECO:0007669"/>
    <property type="project" value="TreeGrafter"/>
</dbReference>
<evidence type="ECO:0000256" key="4">
    <source>
        <dbReference type="ARBA" id="ARBA00022989"/>
    </source>
</evidence>
<evidence type="ECO:0000256" key="3">
    <source>
        <dbReference type="ARBA" id="ARBA00022692"/>
    </source>
</evidence>
<evidence type="ECO:0000313" key="8">
    <source>
        <dbReference type="EMBL" id="CAF1327519.1"/>
    </source>
</evidence>
<evidence type="ECO:0000313" key="9">
    <source>
        <dbReference type="Proteomes" id="UP000663828"/>
    </source>
</evidence>
<sequence>MPSNGYQRYTPDEQRKRRIRRLIIEVIVCAVLILPAIFVPVGSRLKDMIKPKIFSKVTLQPDTEGLQSWLDPPVDTTRSYYLFNVTNVENVTLHPSDTTIHVQDTPAYTYKIKTIKNITRWSDNNTTIDYEVSRLITRDPEQFKESSLNDTGAFIDLVRAIFRTQFEKSKPAQSFYDLAGENPFPEGKPIELLEGYTSPLFETVREKMVGPNTEKSGFIYRQNGSRLYSVSIDTDLNRKGQMKSFSSDLVQFQIASDYYPFPIYDSVTYPTMLFDKPVLNIFHSDFCSPVLLQYSKTVNLRFGLPAFEYQVKFINVNNCSNPNDTRTCEEVQKLDVSKCISTSLPENTIFLSKAHFYGSKNETMQEMNIEGFQPSADAHDSVVYFEPYSGTPLKASFRMQLNVAATIDPARKEEDGTKWTAIKKRKGVIRLVPVFWIDQDIKLYESKVKDLQKAMIIMNYGHRIVIGLAIVLSICFILVMELVPRLCNRNNRNKHSGYVKADTLIYH</sequence>
<dbReference type="AlphaFoldDB" id="A0A815FJB2"/>
<keyword evidence="6" id="KW-0325">Glycoprotein</keyword>
<dbReference type="GO" id="GO:0016020">
    <property type="term" value="C:membrane"/>
    <property type="evidence" value="ECO:0007669"/>
    <property type="project" value="UniProtKB-SubCell"/>
</dbReference>
<gene>
    <name evidence="8" type="ORF">XAT740_LOCUS30255</name>
</gene>
<evidence type="ECO:0000256" key="5">
    <source>
        <dbReference type="ARBA" id="ARBA00023136"/>
    </source>
</evidence>
<dbReference type="PANTHER" id="PTHR11923:SF55">
    <property type="entry name" value="SCAVENGER RECEPTOR (CD36 FAMILY) RELATED"/>
    <property type="match status" value="1"/>
</dbReference>
<dbReference type="EMBL" id="CAJNOR010002682">
    <property type="protein sequence ID" value="CAF1327519.1"/>
    <property type="molecule type" value="Genomic_DNA"/>
</dbReference>
<proteinExistence type="inferred from homology"/>
<evidence type="ECO:0000256" key="2">
    <source>
        <dbReference type="ARBA" id="ARBA00010532"/>
    </source>
</evidence>
<keyword evidence="3 7" id="KW-0812">Transmembrane</keyword>
<feature type="transmembrane region" description="Helical" evidence="7">
    <location>
        <begin position="21"/>
        <end position="41"/>
    </location>
</feature>
<name>A0A815FJB2_ADIRI</name>
<feature type="transmembrane region" description="Helical" evidence="7">
    <location>
        <begin position="464"/>
        <end position="483"/>
    </location>
</feature>
<keyword evidence="9" id="KW-1185">Reference proteome</keyword>
<comment type="similarity">
    <text evidence="2">Belongs to the CD36 family.</text>
</comment>
<comment type="subcellular location">
    <subcellularLocation>
        <location evidence="1">Membrane</location>
    </subcellularLocation>
</comment>
<dbReference type="Pfam" id="PF01130">
    <property type="entry name" value="CD36"/>
    <property type="match status" value="1"/>
</dbReference>
<protein>
    <submittedName>
        <fullName evidence="8">Uncharacterized protein</fullName>
    </submittedName>
</protein>
<keyword evidence="4 7" id="KW-1133">Transmembrane helix</keyword>
<accession>A0A815FJB2</accession>
<reference evidence="8" key="1">
    <citation type="submission" date="2021-02" db="EMBL/GenBank/DDBJ databases">
        <authorList>
            <person name="Nowell W R."/>
        </authorList>
    </citation>
    <scope>NUCLEOTIDE SEQUENCE</scope>
</reference>
<comment type="caution">
    <text evidence="8">The sequence shown here is derived from an EMBL/GenBank/DDBJ whole genome shotgun (WGS) entry which is preliminary data.</text>
</comment>
<dbReference type="Proteomes" id="UP000663828">
    <property type="component" value="Unassembled WGS sequence"/>
</dbReference>
<dbReference type="PANTHER" id="PTHR11923">
    <property type="entry name" value="SCAVENGER RECEPTOR CLASS B TYPE-1 SR-B1"/>
    <property type="match status" value="1"/>
</dbReference>
<dbReference type="GO" id="GO:0005044">
    <property type="term" value="F:scavenger receptor activity"/>
    <property type="evidence" value="ECO:0007669"/>
    <property type="project" value="TreeGrafter"/>
</dbReference>
<keyword evidence="5 7" id="KW-0472">Membrane</keyword>
<evidence type="ECO:0000256" key="6">
    <source>
        <dbReference type="ARBA" id="ARBA00023180"/>
    </source>
</evidence>
<evidence type="ECO:0000256" key="1">
    <source>
        <dbReference type="ARBA" id="ARBA00004370"/>
    </source>
</evidence>
<dbReference type="PRINTS" id="PR01609">
    <property type="entry name" value="CD36FAMILY"/>
</dbReference>